<protein>
    <submittedName>
        <fullName evidence="1">Uncharacterized protein</fullName>
    </submittedName>
</protein>
<reference evidence="1" key="1">
    <citation type="submission" date="2023-04" db="EMBL/GenBank/DDBJ databases">
        <title>Draft Genome sequencing of Naganishia species isolated from polar environments using Oxford Nanopore Technology.</title>
        <authorList>
            <person name="Leo P."/>
            <person name="Venkateswaran K."/>
        </authorList>
    </citation>
    <scope>NUCLEOTIDE SEQUENCE</scope>
    <source>
        <strain evidence="1">DBVPG 5303</strain>
    </source>
</reference>
<sequence length="272" mass="30136">MPSQRKLTASQQAVLEEHVDETFRNIDRDYNKRTDPTSAIPTVDILLSKRLSNLLDLILAIPSIPPTAYLQVAYLLRFTAAAREWIAGYPLAWPTEYAREIQAGRDLSKEEQAQRTVSILLEFLQALDRGWRKVLGSEELVSGAVSQIADQASSQTTSVNRLSLTITEKVRLRSSTLSLRRTLIAWIERYRKQHEAGSQSNPSERLMQMSRSRQVSSTANDSDTDMFAGCVDAAVDEGVIQGGVSALIAEEGVADWEIAIANSMSGTLQLIL</sequence>
<proteinExistence type="predicted"/>
<organism evidence="1 2">
    <name type="scientific">Naganishia onofrii</name>
    <dbReference type="NCBI Taxonomy" id="1851511"/>
    <lineage>
        <taxon>Eukaryota</taxon>
        <taxon>Fungi</taxon>
        <taxon>Dikarya</taxon>
        <taxon>Basidiomycota</taxon>
        <taxon>Agaricomycotina</taxon>
        <taxon>Tremellomycetes</taxon>
        <taxon>Filobasidiales</taxon>
        <taxon>Filobasidiaceae</taxon>
        <taxon>Naganishia</taxon>
    </lineage>
</organism>
<evidence type="ECO:0000313" key="2">
    <source>
        <dbReference type="Proteomes" id="UP001234202"/>
    </source>
</evidence>
<dbReference type="Proteomes" id="UP001234202">
    <property type="component" value="Unassembled WGS sequence"/>
</dbReference>
<gene>
    <name evidence="1" type="ORF">QFC24_001313</name>
</gene>
<dbReference type="EMBL" id="JASBWV010000003">
    <property type="protein sequence ID" value="KAJ9127078.1"/>
    <property type="molecule type" value="Genomic_DNA"/>
</dbReference>
<comment type="caution">
    <text evidence="1">The sequence shown here is derived from an EMBL/GenBank/DDBJ whole genome shotgun (WGS) entry which is preliminary data.</text>
</comment>
<evidence type="ECO:0000313" key="1">
    <source>
        <dbReference type="EMBL" id="KAJ9127078.1"/>
    </source>
</evidence>
<keyword evidence="2" id="KW-1185">Reference proteome</keyword>
<name>A0ACC2XT88_9TREE</name>
<accession>A0ACC2XT88</accession>